<dbReference type="GeneID" id="32509937"/>
<organism evidence="2 4">
    <name type="scientific">Cellulosimicrobium composti</name>
    <dbReference type="NCBI Taxonomy" id="2672572"/>
    <lineage>
        <taxon>Bacteria</taxon>
        <taxon>Bacillati</taxon>
        <taxon>Actinomycetota</taxon>
        <taxon>Actinomycetes</taxon>
        <taxon>Micrococcales</taxon>
        <taxon>Promicromonosporaceae</taxon>
        <taxon>Cellulosimicrobium</taxon>
    </lineage>
</organism>
<feature type="compositionally biased region" description="Basic and acidic residues" evidence="1">
    <location>
        <begin position="44"/>
        <end position="55"/>
    </location>
</feature>
<dbReference type="EMBL" id="WMKA01000014">
    <property type="protein sequence ID" value="MTG88960.1"/>
    <property type="molecule type" value="Genomic_DNA"/>
</dbReference>
<dbReference type="RefSeq" id="WP_024841155.1">
    <property type="nucleotide sequence ID" value="NZ_JAAFAN010000021.1"/>
</dbReference>
<name>A0A6N7ZI52_9MICO</name>
<dbReference type="Proteomes" id="UP000440668">
    <property type="component" value="Unassembled WGS sequence"/>
</dbReference>
<sequence>MSTVPGNDAWRDAGLAEPDDEVVSLVEEVEDPGPGVEDTEHEIDEYTPRTPRPDLEGEANEADVVEQASTVPTDDDDYA</sequence>
<dbReference type="AlphaFoldDB" id="A0A6N7ZI52"/>
<evidence type="ECO:0000256" key="1">
    <source>
        <dbReference type="SAM" id="MobiDB-lite"/>
    </source>
</evidence>
<reference evidence="3 5" key="3">
    <citation type="journal article" date="2021" name="Arch. Microbiol.">
        <title>Cellulosimicrobium fucosivorans sp. nov., isolated from San Elijo Lagoon, contains a fucose metabolic pathway linked to carotenoid production.</title>
        <authorList>
            <person name="Aviles F.A."/>
            <person name="Kyndt J.A."/>
        </authorList>
    </citation>
    <scope>NUCLEOTIDE SEQUENCE [LARGE SCALE GENOMIC DNA]</scope>
    <source>
        <strain evidence="3 5">SE3</strain>
    </source>
</reference>
<protein>
    <submittedName>
        <fullName evidence="2">Uncharacterized protein</fullName>
    </submittedName>
</protein>
<reference evidence="3" key="2">
    <citation type="submission" date="2020-01" db="EMBL/GenBank/DDBJ databases">
        <authorList>
            <person name="Aviles F."/>
            <person name="Meyer T.E."/>
            <person name="Kyndt J.A."/>
        </authorList>
    </citation>
    <scope>NUCLEOTIDE SEQUENCE</scope>
    <source>
        <strain evidence="3">SE3</strain>
    </source>
</reference>
<evidence type="ECO:0000313" key="3">
    <source>
        <dbReference type="EMBL" id="NDO89428.1"/>
    </source>
</evidence>
<proteinExistence type="predicted"/>
<accession>A0A6N7ZI52</accession>
<reference evidence="2 4" key="1">
    <citation type="submission" date="2019-11" db="EMBL/GenBank/DDBJ databases">
        <title>Cellulosimicrobium composti sp. nov. isolated from a compost.</title>
        <authorList>
            <person name="Yang Y."/>
        </authorList>
    </citation>
    <scope>NUCLEOTIDE SEQUENCE [LARGE SCALE GENOMIC DNA]</scope>
    <source>
        <strain evidence="2 4">BIT-GX5</strain>
    </source>
</reference>
<dbReference type="EMBL" id="JAAFAN010000021">
    <property type="protein sequence ID" value="NDO89428.1"/>
    <property type="molecule type" value="Genomic_DNA"/>
</dbReference>
<feature type="region of interest" description="Disordered" evidence="1">
    <location>
        <begin position="1"/>
        <end position="79"/>
    </location>
</feature>
<feature type="compositionally biased region" description="Acidic residues" evidence="1">
    <location>
        <begin position="17"/>
        <end position="43"/>
    </location>
</feature>
<evidence type="ECO:0000313" key="4">
    <source>
        <dbReference type="Proteomes" id="UP000440668"/>
    </source>
</evidence>
<evidence type="ECO:0000313" key="2">
    <source>
        <dbReference type="EMBL" id="MTG88960.1"/>
    </source>
</evidence>
<gene>
    <name evidence="2" type="ORF">GJV82_08375</name>
    <name evidence="3" type="ORF">GYH36_08130</name>
</gene>
<comment type="caution">
    <text evidence="2">The sequence shown here is derived from an EMBL/GenBank/DDBJ whole genome shotgun (WGS) entry which is preliminary data.</text>
</comment>
<keyword evidence="5" id="KW-1185">Reference proteome</keyword>
<evidence type="ECO:0000313" key="5">
    <source>
        <dbReference type="Proteomes" id="UP000471672"/>
    </source>
</evidence>
<dbReference type="Proteomes" id="UP000471672">
    <property type="component" value="Unassembled WGS sequence"/>
</dbReference>